<name>X6MFS7_RETFI</name>
<feature type="domain" description="Reverse transcriptase" evidence="2">
    <location>
        <begin position="1066"/>
        <end position="1344"/>
    </location>
</feature>
<dbReference type="InterPro" id="IPR002156">
    <property type="entry name" value="RNaseH_domain"/>
</dbReference>
<proteinExistence type="predicted"/>
<dbReference type="GO" id="GO:0004523">
    <property type="term" value="F:RNA-DNA hybrid ribonuclease activity"/>
    <property type="evidence" value="ECO:0007669"/>
    <property type="project" value="InterPro"/>
</dbReference>
<feature type="compositionally biased region" description="Basic and acidic residues" evidence="1">
    <location>
        <begin position="474"/>
        <end position="483"/>
    </location>
</feature>
<dbReference type="InterPro" id="IPR043502">
    <property type="entry name" value="DNA/RNA_pol_sf"/>
</dbReference>
<sequence length="1882" mass="219406">MNLIKKKKKKKKKFLSLNHCAILRKSRYIVIQQTSIAIYQHNKLDSFFSLATGMNTNNSQFMMSVYATKAMNRKRKKLSDNENDGNQSYQPNSKRQKIEFKVPQLEKIVESHEEDDQTNKENDLKCNLNDEKKNEEKKNEEVNEDNVWKKSRKIRRQYFCANFPTLVITPVKGRMLLSASSLIRFMNIDPKFIRPKIKAHTHSASWRTLYVHLSKSVQISDLEEISNRFNDIHSNQIVQNLSKDEDDEVHFVSPKCCIFQQSYQEEAKKKRIENKKKFLNLLAEYKYNIQDIQRFKGLPIVKVLMSSAEDVKRILSDNNIFIGYRQVQCEIYDQNRRRPRKSFKQCRKCYGLNHIANECNKKPVCKYCGRINHCATQCKFKKSPKKHHCVLCKGNHRSDSLICPKTKDIRQKLGISFTRRENEIINRKMNQINNHNQKDKTTAVSIKINPNKQVNKQAQDTDKQKLSPNQNNSHKKESKDKLESVNNFGVQNYNKNTNKKDNANNYSYTSYKNDDEMSALRAEVASLKNTVEKLSMFIDRMMPLMEQNSKFGGTHYSNNALGNASETTDGTMDQWQNTDYHFQYLYNHYWSETGRTGILCRRDIHSTKRLLCPHPYKFDMMGYESCWIEISYPGQNKPLLFCSIYRNIQKYEVNSEEDRSTFNNKAFYLREFEKELVAARKISDHIIIGGDWNAHHPAWLDKNVDEIGEAILNFIISNNLHILNTYPFDYTYFKENCSSCIDITLCSASLAGLCCNWRTDDYELDAHSDHLPITFNILAQWAPQHVKRQKVVTWNLSNNNWELFRQYLTKNLTIWTDTLMKTFQNSPEALDQAVESWSQHVVNTGKVTIGQKITWKGNKPWWSNKLQKLRKNVHQLKRNFRKYRTTENYERYKEAARSFKRILRCEKQIHITKSIESLHEGNIRQMFCQFRSLNSNKIAIIPSLTILGKDGVTELIAEADIDKANLLANWFAQPPQPPKSSNEDDGHYEYVEDEICSVVQMSKEVELSEYYLIDKWHQSEITEEEVIEAIRHVSAYKSQGPDNIHNLMLKNGGQSLINSLVLLFGWSYKIGYFPKAWKIANIVAIPKPDRDPTICKNYRPISLLSCVGKLMERIITMRLTKYLNENQMLHQSQAGFQSWHNTSELLLRISESIHTSFDKNGVTYAAMLDISAAYDSVWRDGLRFKMRHEFKLHGRLYWWIDSFLSERVGQVVLNGISSSIYNFDTGVPQGSSLSPLLFLLYINDISQEVHEPIQCGMFADDVALWTSIYTSKMKEMDNQLQLLQQSLDGILLWASKWKLLLSPEKSQCITFRKKNKRNYPLLSLHLGDAKIPETNKVKYLGLIMDSHLTYKEHVNYVYGKASRKLGYLTFLCSYKGIRPSMNVYNLLYKTIIRPNLEYACAFWNGAAESHKKKLERIQRIAMCRILGVMQSSAYDTVNIIAQVPPLELRRQQEEVKLFQRCEKYMENFPRHNLSQSYQLWKNNHQFKTDEYFCWLGKLSTLSRACINIELAMLHGINMDHHLKPFQKIPANCLTYIPHPIKSPFDRWSEPTPSQILSSLDETCVVIFTDGSTMPNPGIGGVGLVIQDNSMPKWIELQIPIQGITTSIGSEIESIKTALEYTLKYYQNKDNRVIIMNDCKFAVNAITNKWDAEMYKKQVDTCQKIMLQMGSENVPEIYWIKGHSGIPGNEKADEVAKKARQNAQSNQPGLYQRPDKSASFLNADGLGPYFTLIWNRHWTNEGNEDNPHAHPKKFLRNLIDAQSFEKIVLHQLEVHERRTICRVITGKVGLNYYLHKINRANAPECSWCGNEPETVEHFLMKCPRYNDLRMVWHSKVVDIIPELDMKQMRMRKLVIGDRRWPSEKRVKIVKELARFVAATKRKL</sequence>
<dbReference type="Pfam" id="PF14529">
    <property type="entry name" value="Exo_endo_phos_2"/>
    <property type="match status" value="1"/>
</dbReference>
<protein>
    <recommendedName>
        <fullName evidence="6">Reverse transcriptase domain-containing protein</fullName>
    </recommendedName>
</protein>
<evidence type="ECO:0000259" key="3">
    <source>
        <dbReference type="PROSITE" id="PS50879"/>
    </source>
</evidence>
<dbReference type="SUPFAM" id="SSF56219">
    <property type="entry name" value="DNase I-like"/>
    <property type="match status" value="1"/>
</dbReference>
<dbReference type="GO" id="GO:0003676">
    <property type="term" value="F:nucleic acid binding"/>
    <property type="evidence" value="ECO:0007669"/>
    <property type="project" value="InterPro"/>
</dbReference>
<dbReference type="Pfam" id="PF00075">
    <property type="entry name" value="RNase_H"/>
    <property type="match status" value="1"/>
</dbReference>
<feature type="region of interest" description="Disordered" evidence="1">
    <location>
        <begin position="110"/>
        <end position="140"/>
    </location>
</feature>
<reference evidence="4 5" key="1">
    <citation type="journal article" date="2013" name="Curr. Biol.">
        <title>The Genome of the Foraminiferan Reticulomyxa filosa.</title>
        <authorList>
            <person name="Glockner G."/>
            <person name="Hulsmann N."/>
            <person name="Schleicher M."/>
            <person name="Noegel A.A."/>
            <person name="Eichinger L."/>
            <person name="Gallinger C."/>
            <person name="Pawlowski J."/>
            <person name="Sierra R."/>
            <person name="Euteneuer U."/>
            <person name="Pillet L."/>
            <person name="Moustafa A."/>
            <person name="Platzer M."/>
            <person name="Groth M."/>
            <person name="Szafranski K."/>
            <person name="Schliwa M."/>
        </authorList>
    </citation>
    <scope>NUCLEOTIDE SEQUENCE [LARGE SCALE GENOMIC DNA]</scope>
</reference>
<feature type="region of interest" description="Disordered" evidence="1">
    <location>
        <begin position="448"/>
        <end position="485"/>
    </location>
</feature>
<dbReference type="Pfam" id="PF00078">
    <property type="entry name" value="RVT_1"/>
    <property type="match status" value="1"/>
</dbReference>
<dbReference type="PROSITE" id="PS50878">
    <property type="entry name" value="RT_POL"/>
    <property type="match status" value="1"/>
</dbReference>
<dbReference type="SUPFAM" id="SSF53098">
    <property type="entry name" value="Ribonuclease H-like"/>
    <property type="match status" value="1"/>
</dbReference>
<keyword evidence="5" id="KW-1185">Reference proteome</keyword>
<dbReference type="InterPro" id="IPR000477">
    <property type="entry name" value="RT_dom"/>
</dbReference>
<dbReference type="CDD" id="cd01650">
    <property type="entry name" value="RT_nLTR_like"/>
    <property type="match status" value="1"/>
</dbReference>
<evidence type="ECO:0000313" key="5">
    <source>
        <dbReference type="Proteomes" id="UP000023152"/>
    </source>
</evidence>
<dbReference type="PANTHER" id="PTHR19446">
    <property type="entry name" value="REVERSE TRANSCRIPTASES"/>
    <property type="match status" value="1"/>
</dbReference>
<comment type="caution">
    <text evidence="4">The sequence shown here is derived from an EMBL/GenBank/DDBJ whole genome shotgun (WGS) entry which is preliminary data.</text>
</comment>
<feature type="region of interest" description="Disordered" evidence="1">
    <location>
        <begin position="73"/>
        <end position="96"/>
    </location>
</feature>
<dbReference type="Gene3D" id="3.60.10.10">
    <property type="entry name" value="Endonuclease/exonuclease/phosphatase"/>
    <property type="match status" value="1"/>
</dbReference>
<organism evidence="4 5">
    <name type="scientific">Reticulomyxa filosa</name>
    <dbReference type="NCBI Taxonomy" id="46433"/>
    <lineage>
        <taxon>Eukaryota</taxon>
        <taxon>Sar</taxon>
        <taxon>Rhizaria</taxon>
        <taxon>Retaria</taxon>
        <taxon>Foraminifera</taxon>
        <taxon>Monothalamids</taxon>
        <taxon>Reticulomyxidae</taxon>
        <taxon>Reticulomyxa</taxon>
    </lineage>
</organism>
<feature type="compositionally biased region" description="Polar residues" evidence="1">
    <location>
        <begin position="448"/>
        <end position="458"/>
    </location>
</feature>
<dbReference type="EMBL" id="ASPP01021317">
    <property type="protein sequence ID" value="ETO12526.1"/>
    <property type="molecule type" value="Genomic_DNA"/>
</dbReference>
<dbReference type="Gene3D" id="3.30.420.10">
    <property type="entry name" value="Ribonuclease H-like superfamily/Ribonuclease H"/>
    <property type="match status" value="1"/>
</dbReference>
<feature type="domain" description="RNase H type-1" evidence="3">
    <location>
        <begin position="1560"/>
        <end position="1700"/>
    </location>
</feature>
<dbReference type="InterPro" id="IPR012337">
    <property type="entry name" value="RNaseH-like_sf"/>
</dbReference>
<evidence type="ECO:0000259" key="2">
    <source>
        <dbReference type="PROSITE" id="PS50878"/>
    </source>
</evidence>
<evidence type="ECO:0000313" key="4">
    <source>
        <dbReference type="EMBL" id="ETO12526.1"/>
    </source>
</evidence>
<dbReference type="OrthoDB" id="10050074at2759"/>
<dbReference type="InterPro" id="IPR036691">
    <property type="entry name" value="Endo/exonu/phosph_ase_sf"/>
</dbReference>
<evidence type="ECO:0000256" key="1">
    <source>
        <dbReference type="SAM" id="MobiDB-lite"/>
    </source>
</evidence>
<feature type="compositionally biased region" description="Polar residues" evidence="1">
    <location>
        <begin position="84"/>
        <end position="93"/>
    </location>
</feature>
<accession>X6MFS7</accession>
<dbReference type="InterPro" id="IPR036397">
    <property type="entry name" value="RNaseH_sf"/>
</dbReference>
<gene>
    <name evidence="4" type="ORF">RFI_24849</name>
</gene>
<dbReference type="InterPro" id="IPR005135">
    <property type="entry name" value="Endo/exonuclease/phosphatase"/>
</dbReference>
<dbReference type="SUPFAM" id="SSF56672">
    <property type="entry name" value="DNA/RNA polymerases"/>
    <property type="match status" value="1"/>
</dbReference>
<evidence type="ECO:0008006" key="6">
    <source>
        <dbReference type="Google" id="ProtNLM"/>
    </source>
</evidence>
<dbReference type="Proteomes" id="UP000023152">
    <property type="component" value="Unassembled WGS sequence"/>
</dbReference>
<dbReference type="PROSITE" id="PS50879">
    <property type="entry name" value="RNASE_H_1"/>
    <property type="match status" value="1"/>
</dbReference>